<evidence type="ECO:0000256" key="1">
    <source>
        <dbReference type="SAM" id="MobiDB-lite"/>
    </source>
</evidence>
<reference evidence="2" key="1">
    <citation type="submission" date="2016-09" db="EMBL/GenBank/DDBJ databases">
        <authorList>
            <person name="Hebert L."/>
            <person name="Moumen B."/>
        </authorList>
    </citation>
    <scope>NUCLEOTIDE SEQUENCE [LARGE SCALE GENOMIC DNA]</scope>
    <source>
        <strain evidence="2">OVI</strain>
    </source>
</reference>
<evidence type="ECO:0000313" key="3">
    <source>
        <dbReference type="Proteomes" id="UP000195570"/>
    </source>
</evidence>
<dbReference type="Proteomes" id="UP000195570">
    <property type="component" value="Unassembled WGS sequence"/>
</dbReference>
<protein>
    <submittedName>
        <fullName evidence="2">Uncharacterized protein</fullName>
    </submittedName>
</protein>
<feature type="region of interest" description="Disordered" evidence="1">
    <location>
        <begin position="1"/>
        <end position="106"/>
    </location>
</feature>
<dbReference type="RefSeq" id="XP_067079983.1">
    <property type="nucleotide sequence ID" value="XM_067223882.1"/>
</dbReference>
<accession>A0A1G4IAL1</accession>
<dbReference type="AlphaFoldDB" id="A0A1G4IAL1"/>
<gene>
    <name evidence="2" type="ORF">TEOVI_000056800</name>
</gene>
<keyword evidence="3" id="KW-1185">Reference proteome</keyword>
<dbReference type="EMBL" id="CZPT02001110">
    <property type="protein sequence ID" value="SCU68922.1"/>
    <property type="molecule type" value="Genomic_DNA"/>
</dbReference>
<evidence type="ECO:0000313" key="2">
    <source>
        <dbReference type="EMBL" id="SCU68922.1"/>
    </source>
</evidence>
<feature type="compositionally biased region" description="Basic and acidic residues" evidence="1">
    <location>
        <begin position="1"/>
        <end position="10"/>
    </location>
</feature>
<dbReference type="VEuPathDB" id="TriTrypDB:TEOVI_000056800"/>
<name>A0A1G4IAL1_TRYEQ</name>
<organism evidence="2 3">
    <name type="scientific">Trypanosoma equiperdum</name>
    <dbReference type="NCBI Taxonomy" id="5694"/>
    <lineage>
        <taxon>Eukaryota</taxon>
        <taxon>Discoba</taxon>
        <taxon>Euglenozoa</taxon>
        <taxon>Kinetoplastea</taxon>
        <taxon>Metakinetoplastina</taxon>
        <taxon>Trypanosomatida</taxon>
        <taxon>Trypanosomatidae</taxon>
        <taxon>Trypanosoma</taxon>
    </lineage>
</organism>
<proteinExistence type="predicted"/>
<comment type="caution">
    <text evidence="2">The sequence shown here is derived from an EMBL/GenBank/DDBJ whole genome shotgun (WGS) entry which is preliminary data.</text>
</comment>
<sequence>MLVKEWEPPKPEVQQGCGGVMMGRWTQTGQPNTAEYRLKPPPQPRDGDSNAGPGFEKVTSAEESETSTMKKKPIPDIEKQPYKTARVSVRRKIPLRSTGETVLRRG</sequence>
<dbReference type="GeneID" id="92374508"/>